<gene>
    <name evidence="4" type="ORF">C2E25_12115</name>
</gene>
<feature type="domain" description="Phosphatidic acid phosphatase type 2/haloperoxidase" evidence="3">
    <location>
        <begin position="134"/>
        <end position="255"/>
    </location>
</feature>
<feature type="chain" id="PRO_5014426200" description="Phosphatidic acid phosphatase type 2/haloperoxidase domain-containing protein" evidence="2">
    <location>
        <begin position="30"/>
        <end position="284"/>
    </location>
</feature>
<sequence>MPPVFQLVSRLVALLLCGLLGLLPAVAVAGPGAEVTPLGDLPQRWAADGWSLLTAPADWRQSQWQAVGLIAAGSLGLYLLDDEIAEKVQANRSGFSDSVSDFAKNFGEPWLLVAGGGGLYLTGRLRDDAYLAETGLLSLESYLLTGVAVLGLKHLGRRHRPNSGDDSDHWDGPGLSDRGGSGEPDGFSFPSGHAAGSFAVASVLVARYPESRWLPWTAYGLAGLTAFSRLNDNEHWASDVAVGAVLGLTVGKGICLLAEKRRIVLRLVPLLEPDAAGLSLVGRF</sequence>
<feature type="signal peptide" evidence="2">
    <location>
        <begin position="1"/>
        <end position="29"/>
    </location>
</feature>
<evidence type="ECO:0000256" key="2">
    <source>
        <dbReference type="SAM" id="SignalP"/>
    </source>
</evidence>
<dbReference type="PANTHER" id="PTHR14969:SF13">
    <property type="entry name" value="AT30094P"/>
    <property type="match status" value="1"/>
</dbReference>
<dbReference type="Pfam" id="PF01569">
    <property type="entry name" value="PAP2"/>
    <property type="match status" value="1"/>
</dbReference>
<dbReference type="InterPro" id="IPR036938">
    <property type="entry name" value="PAP2/HPO_sf"/>
</dbReference>
<organism evidence="4 5">
    <name type="scientific">Geothermobacter hydrogeniphilus</name>
    <dbReference type="NCBI Taxonomy" id="1969733"/>
    <lineage>
        <taxon>Bacteria</taxon>
        <taxon>Pseudomonadati</taxon>
        <taxon>Thermodesulfobacteriota</taxon>
        <taxon>Desulfuromonadia</taxon>
        <taxon>Desulfuromonadales</taxon>
        <taxon>Geothermobacteraceae</taxon>
        <taxon>Geothermobacter</taxon>
    </lineage>
</organism>
<protein>
    <recommendedName>
        <fullName evidence="3">Phosphatidic acid phosphatase type 2/haloperoxidase domain-containing protein</fullName>
    </recommendedName>
</protein>
<reference evidence="4 5" key="1">
    <citation type="journal article" date="2018" name="Genome Announc.">
        <title>Genome Sequence of Geothermobacter sp. HR-1 Iron Reducer from the Loihi Seamount.</title>
        <authorList>
            <person name="Smith H."/>
            <person name="Abuyen K."/>
            <person name="Tremblay J."/>
            <person name="Savalia P."/>
            <person name="Perez-Rodriguez I."/>
            <person name="Emerson D."/>
            <person name="Tully B."/>
            <person name="Amend J."/>
        </authorList>
    </citation>
    <scope>NUCLEOTIDE SEQUENCE [LARGE SCALE GENOMIC DNA]</scope>
    <source>
        <strain evidence="4 5">HR-1</strain>
    </source>
</reference>
<dbReference type="InterPro" id="IPR000326">
    <property type="entry name" value="PAP2/HPO"/>
</dbReference>
<evidence type="ECO:0000313" key="4">
    <source>
        <dbReference type="EMBL" id="PNU19480.1"/>
    </source>
</evidence>
<name>A0A2K2H8C8_9BACT</name>
<dbReference type="Gene3D" id="1.20.144.10">
    <property type="entry name" value="Phosphatidic acid phosphatase type 2/haloperoxidase"/>
    <property type="match status" value="1"/>
</dbReference>
<comment type="caution">
    <text evidence="4">The sequence shown here is derived from an EMBL/GenBank/DDBJ whole genome shotgun (WGS) entry which is preliminary data.</text>
</comment>
<feature type="compositionally biased region" description="Basic and acidic residues" evidence="1">
    <location>
        <begin position="162"/>
        <end position="171"/>
    </location>
</feature>
<evidence type="ECO:0000256" key="1">
    <source>
        <dbReference type="SAM" id="MobiDB-lite"/>
    </source>
</evidence>
<dbReference type="Proteomes" id="UP000236340">
    <property type="component" value="Unassembled WGS sequence"/>
</dbReference>
<dbReference type="AlphaFoldDB" id="A0A2K2H8C8"/>
<evidence type="ECO:0000313" key="5">
    <source>
        <dbReference type="Proteomes" id="UP000236340"/>
    </source>
</evidence>
<evidence type="ECO:0000259" key="3">
    <source>
        <dbReference type="SMART" id="SM00014"/>
    </source>
</evidence>
<accession>A0A2K2H8C8</accession>
<keyword evidence="2" id="KW-0732">Signal</keyword>
<dbReference type="SMART" id="SM00014">
    <property type="entry name" value="acidPPc"/>
    <property type="match status" value="1"/>
</dbReference>
<dbReference type="SUPFAM" id="SSF48317">
    <property type="entry name" value="Acid phosphatase/Vanadium-dependent haloperoxidase"/>
    <property type="match status" value="1"/>
</dbReference>
<dbReference type="PANTHER" id="PTHR14969">
    <property type="entry name" value="SPHINGOSINE-1-PHOSPHATE PHOSPHOHYDROLASE"/>
    <property type="match status" value="1"/>
</dbReference>
<dbReference type="EMBL" id="PPFX01000029">
    <property type="protein sequence ID" value="PNU19480.1"/>
    <property type="molecule type" value="Genomic_DNA"/>
</dbReference>
<proteinExistence type="predicted"/>
<feature type="region of interest" description="Disordered" evidence="1">
    <location>
        <begin position="159"/>
        <end position="183"/>
    </location>
</feature>